<keyword evidence="3" id="KW-1003">Cell membrane</keyword>
<keyword evidence="8 13" id="KW-0675">Receptor</keyword>
<feature type="domain" description="G-protein coupled receptors family 1 profile" evidence="12">
    <location>
        <begin position="381"/>
        <end position="465"/>
    </location>
</feature>
<feature type="compositionally biased region" description="Basic residues" evidence="10">
    <location>
        <begin position="381"/>
        <end position="398"/>
    </location>
</feature>
<keyword evidence="5 11" id="KW-1133">Transmembrane helix</keyword>
<feature type="transmembrane region" description="Helical" evidence="11">
    <location>
        <begin position="51"/>
        <end position="75"/>
    </location>
</feature>
<evidence type="ECO:0000256" key="1">
    <source>
        <dbReference type="ARBA" id="ARBA00004651"/>
    </source>
</evidence>
<feature type="region of interest" description="Disordered" evidence="10">
    <location>
        <begin position="381"/>
        <end position="403"/>
    </location>
</feature>
<dbReference type="EMBL" id="BMAO01031616">
    <property type="protein sequence ID" value="GFQ76428.1"/>
    <property type="molecule type" value="Genomic_DNA"/>
</dbReference>
<evidence type="ECO:0000313" key="13">
    <source>
        <dbReference type="EMBL" id="GFQ76428.1"/>
    </source>
</evidence>
<dbReference type="OrthoDB" id="10071887at2759"/>
<keyword evidence="7 11" id="KW-0472">Membrane</keyword>
<dbReference type="GO" id="GO:0005886">
    <property type="term" value="C:plasma membrane"/>
    <property type="evidence" value="ECO:0007669"/>
    <property type="project" value="UniProtKB-SubCell"/>
</dbReference>
<dbReference type="PANTHER" id="PTHR24247:SF191">
    <property type="entry name" value="MUSCARINIC ACETYLCHOLINE RECEPTOR, B-TYPE, ISOFORM A"/>
    <property type="match status" value="1"/>
</dbReference>
<reference evidence="13" key="1">
    <citation type="submission" date="2020-07" db="EMBL/GenBank/DDBJ databases">
        <title>Multicomponent nature underlies the extraordinary mechanical properties of spider dragline silk.</title>
        <authorList>
            <person name="Kono N."/>
            <person name="Nakamura H."/>
            <person name="Mori M."/>
            <person name="Yoshida Y."/>
            <person name="Ohtoshi R."/>
            <person name="Malay A.D."/>
            <person name="Moran D.A.P."/>
            <person name="Tomita M."/>
            <person name="Numata K."/>
            <person name="Arakawa K."/>
        </authorList>
    </citation>
    <scope>NUCLEOTIDE SEQUENCE</scope>
</reference>
<feature type="compositionally biased region" description="Basic and acidic residues" evidence="10">
    <location>
        <begin position="264"/>
        <end position="282"/>
    </location>
</feature>
<evidence type="ECO:0000256" key="8">
    <source>
        <dbReference type="ARBA" id="ARBA00023170"/>
    </source>
</evidence>
<dbReference type="Gene3D" id="1.20.1070.10">
    <property type="entry name" value="Rhodopsin 7-helix transmembrane proteins"/>
    <property type="match status" value="1"/>
</dbReference>
<evidence type="ECO:0000256" key="11">
    <source>
        <dbReference type="SAM" id="Phobius"/>
    </source>
</evidence>
<dbReference type="InterPro" id="IPR017452">
    <property type="entry name" value="GPCR_Rhodpsn_7TM"/>
</dbReference>
<evidence type="ECO:0000256" key="3">
    <source>
        <dbReference type="ARBA" id="ARBA00022475"/>
    </source>
</evidence>
<keyword evidence="14" id="KW-1185">Reference proteome</keyword>
<dbReference type="PANTHER" id="PTHR24247">
    <property type="entry name" value="5-HYDROXYTRYPTAMINE RECEPTOR"/>
    <property type="match status" value="1"/>
</dbReference>
<proteinExistence type="inferred from homology"/>
<dbReference type="InterPro" id="IPR000276">
    <property type="entry name" value="GPCR_Rhodpsn"/>
</dbReference>
<dbReference type="AlphaFoldDB" id="A0A8X6KMK8"/>
<dbReference type="GO" id="GO:0007187">
    <property type="term" value="P:G protein-coupled receptor signaling pathway, coupled to cyclic nucleotide second messenger"/>
    <property type="evidence" value="ECO:0007669"/>
    <property type="project" value="TreeGrafter"/>
</dbReference>
<organism evidence="13 14">
    <name type="scientific">Trichonephila clavata</name>
    <name type="common">Joro spider</name>
    <name type="synonym">Nephila clavata</name>
    <dbReference type="NCBI Taxonomy" id="2740835"/>
    <lineage>
        <taxon>Eukaryota</taxon>
        <taxon>Metazoa</taxon>
        <taxon>Ecdysozoa</taxon>
        <taxon>Arthropoda</taxon>
        <taxon>Chelicerata</taxon>
        <taxon>Arachnida</taxon>
        <taxon>Araneae</taxon>
        <taxon>Araneomorphae</taxon>
        <taxon>Entelegynae</taxon>
        <taxon>Araneoidea</taxon>
        <taxon>Nephilidae</taxon>
        <taxon>Trichonephila</taxon>
    </lineage>
</organism>
<dbReference type="Pfam" id="PF00001">
    <property type="entry name" value="7tm_1"/>
    <property type="match status" value="1"/>
</dbReference>
<dbReference type="Proteomes" id="UP000887116">
    <property type="component" value="Unassembled WGS sequence"/>
</dbReference>
<dbReference type="GO" id="GO:0016907">
    <property type="term" value="F:G protein-coupled acetylcholine receptor activity"/>
    <property type="evidence" value="ECO:0007669"/>
    <property type="project" value="TreeGrafter"/>
</dbReference>
<dbReference type="GO" id="GO:0007197">
    <property type="term" value="P:adenylate cyclase-inhibiting G protein-coupled acetylcholine receptor signaling pathway"/>
    <property type="evidence" value="ECO:0007669"/>
    <property type="project" value="TreeGrafter"/>
</dbReference>
<keyword evidence="6" id="KW-0297">G-protein coupled receptor</keyword>
<feature type="region of interest" description="Disordered" evidence="10">
    <location>
        <begin position="77"/>
        <end position="186"/>
    </location>
</feature>
<evidence type="ECO:0000259" key="12">
    <source>
        <dbReference type="PROSITE" id="PS50262"/>
    </source>
</evidence>
<name>A0A8X6KMK8_TRICU</name>
<feature type="compositionally biased region" description="Basic residues" evidence="10">
    <location>
        <begin position="146"/>
        <end position="161"/>
    </location>
</feature>
<feature type="region of interest" description="Disordered" evidence="10">
    <location>
        <begin position="21"/>
        <end position="45"/>
    </location>
</feature>
<evidence type="ECO:0000313" key="14">
    <source>
        <dbReference type="Proteomes" id="UP000887116"/>
    </source>
</evidence>
<feature type="compositionally biased region" description="Polar residues" evidence="10">
    <location>
        <begin position="303"/>
        <end position="325"/>
    </location>
</feature>
<dbReference type="PROSITE" id="PS50262">
    <property type="entry name" value="G_PROTEIN_RECEP_F1_2"/>
    <property type="match status" value="1"/>
</dbReference>
<evidence type="ECO:0000256" key="7">
    <source>
        <dbReference type="ARBA" id="ARBA00023136"/>
    </source>
</evidence>
<evidence type="ECO:0000256" key="5">
    <source>
        <dbReference type="ARBA" id="ARBA00022989"/>
    </source>
</evidence>
<sequence>MQKRSMEKQRKLQALVAMGRSHTEVKASMPVSKTQSTLLSHDKAKNDTKGLSVGLAFGSAMGGVAGAVIGSIAAATSTSGQPFPTAASAETSPRASRAKKDNAAESLDNSNITENNSDDEQDRSSSVGFDSDFDEMFQQTDEIKPKPTKKRKKESRIKKRSPSSGIQIPIPRLEPSTSTSPKDKPFMSLVLPTPNLLDTSASITATKALLHCSPDSGQAFTKSGNPENPQIDVTSPKNETVIITPKMDRPSALSISTVDFIDQEKSHKTENEEIKESPERKNHIIGQTSRCVDLPFKAHDSSKSPTTQISKSRGSLTKSRSTTSKDLIVESKSGENITRVAEPSDLLSVTEAVEGKANLDEAKSEKSRRTLVTALSQKINIHRKRRKRSRRSDKRHKSKSENRARKALRTISFILGAFVVCWTPYHICALVAGFCRDATGCVNHHLFYFTYFLCYANSPINPFCYAMANQQFKKTFTRILKGDFHKT</sequence>
<dbReference type="SUPFAM" id="SSF81321">
    <property type="entry name" value="Family A G protein-coupled receptor-like"/>
    <property type="match status" value="1"/>
</dbReference>
<evidence type="ECO:0000256" key="6">
    <source>
        <dbReference type="ARBA" id="ARBA00023040"/>
    </source>
</evidence>
<keyword evidence="9" id="KW-0807">Transducer</keyword>
<comment type="subcellular location">
    <subcellularLocation>
        <location evidence="1">Cell membrane</location>
        <topology evidence="1">Multi-pass membrane protein</topology>
    </subcellularLocation>
</comment>
<keyword evidence="4 11" id="KW-0812">Transmembrane</keyword>
<feature type="transmembrane region" description="Helical" evidence="11">
    <location>
        <begin position="446"/>
        <end position="468"/>
    </location>
</feature>
<dbReference type="GO" id="GO:0045202">
    <property type="term" value="C:synapse"/>
    <property type="evidence" value="ECO:0007669"/>
    <property type="project" value="TreeGrafter"/>
</dbReference>
<feature type="region of interest" description="Disordered" evidence="10">
    <location>
        <begin position="264"/>
        <end position="330"/>
    </location>
</feature>
<gene>
    <name evidence="13" type="primary">gar-2</name>
    <name evidence="13" type="ORF">TNCT_491521</name>
</gene>
<feature type="transmembrane region" description="Helical" evidence="11">
    <location>
        <begin position="407"/>
        <end position="434"/>
    </location>
</feature>
<comment type="similarity">
    <text evidence="2">Belongs to the G-protein coupled receptor 1 family.</text>
</comment>
<dbReference type="PRINTS" id="PR00237">
    <property type="entry name" value="GPCRRHODOPSN"/>
</dbReference>
<evidence type="ECO:0000256" key="2">
    <source>
        <dbReference type="ARBA" id="ARBA00010663"/>
    </source>
</evidence>
<evidence type="ECO:0000256" key="4">
    <source>
        <dbReference type="ARBA" id="ARBA00022692"/>
    </source>
</evidence>
<evidence type="ECO:0000256" key="10">
    <source>
        <dbReference type="SAM" id="MobiDB-lite"/>
    </source>
</evidence>
<protein>
    <submittedName>
        <fullName evidence="13">Muscarinic acetylcholine receptor gar-2</fullName>
    </submittedName>
</protein>
<evidence type="ECO:0000256" key="9">
    <source>
        <dbReference type="ARBA" id="ARBA00023224"/>
    </source>
</evidence>
<comment type="caution">
    <text evidence="13">The sequence shown here is derived from an EMBL/GenBank/DDBJ whole genome shotgun (WGS) entry which is preliminary data.</text>
</comment>
<dbReference type="GO" id="GO:0030425">
    <property type="term" value="C:dendrite"/>
    <property type="evidence" value="ECO:0007669"/>
    <property type="project" value="TreeGrafter"/>
</dbReference>
<dbReference type="GO" id="GO:0004993">
    <property type="term" value="F:G protein-coupled serotonin receptor activity"/>
    <property type="evidence" value="ECO:0007669"/>
    <property type="project" value="TreeGrafter"/>
</dbReference>
<accession>A0A8X6KMK8</accession>